<dbReference type="AlphaFoldDB" id="A0A3M7PK75"/>
<evidence type="ECO:0000256" key="1">
    <source>
        <dbReference type="PROSITE-ProRule" id="PRU00076"/>
    </source>
</evidence>
<feature type="disulfide bond" evidence="1">
    <location>
        <begin position="89"/>
        <end position="99"/>
    </location>
</feature>
<reference evidence="3 4" key="1">
    <citation type="journal article" date="2018" name="Sci. Rep.">
        <title>Genomic signatures of local adaptation to the degree of environmental predictability in rotifers.</title>
        <authorList>
            <person name="Franch-Gras L."/>
            <person name="Hahn C."/>
            <person name="Garcia-Roger E.M."/>
            <person name="Carmona M.J."/>
            <person name="Serra M."/>
            <person name="Gomez A."/>
        </authorList>
    </citation>
    <scope>NUCLEOTIDE SEQUENCE [LARGE SCALE GENOMIC DNA]</scope>
    <source>
        <strain evidence="3">HYR1</strain>
    </source>
</reference>
<dbReference type="STRING" id="10195.A0A3M7PK75"/>
<keyword evidence="1" id="KW-1015">Disulfide bond</keyword>
<sequence length="271" mass="29616">VRSVSNEDKNATCDNLGNKVENDLQAGTDIDNVVENCKLDVLLDPETDYTNGYENDVSVSVIELATNDKVNMNITGDDLVIRITLTNLCPNNCSGNGNCSTTGTCECEENYSGADCSSYALDTPEIVDTTQTDIWDLSQGPLTDIIIRTKKFVSTNPNAKFKFSVYYPDINTKILDGTINSTEIAFNTNFLNMTLVPLNQNFFFLKISVTNDDSVYSSPITIAAADLTKYTCTTSTCTLIATSPTDNANLQNLNTMVVLIFAIAGLYFQNL</sequence>
<dbReference type="PROSITE" id="PS00022">
    <property type="entry name" value="EGF_1"/>
    <property type="match status" value="1"/>
</dbReference>
<comment type="caution">
    <text evidence="3">The sequence shown here is derived from an EMBL/GenBank/DDBJ whole genome shotgun (WGS) entry which is preliminary data.</text>
</comment>
<dbReference type="EMBL" id="REGN01010405">
    <property type="protein sequence ID" value="RMZ99110.1"/>
    <property type="molecule type" value="Genomic_DNA"/>
</dbReference>
<accession>A0A3M7PK75</accession>
<protein>
    <submittedName>
        <fullName evidence="3">von Willebrand factor D and EGF domain-containing</fullName>
    </submittedName>
</protein>
<feature type="disulfide bond" evidence="1">
    <location>
        <begin position="107"/>
        <end position="116"/>
    </location>
</feature>
<dbReference type="Gene3D" id="2.60.120.260">
    <property type="entry name" value="Galactose-binding domain-like"/>
    <property type="match status" value="1"/>
</dbReference>
<dbReference type="Pfam" id="PF23106">
    <property type="entry name" value="EGF_Teneurin"/>
    <property type="match status" value="1"/>
</dbReference>
<comment type="caution">
    <text evidence="1">Lacks conserved residue(s) required for the propagation of feature annotation.</text>
</comment>
<feature type="non-terminal residue" evidence="3">
    <location>
        <position position="1"/>
    </location>
</feature>
<keyword evidence="4" id="KW-1185">Reference proteome</keyword>
<dbReference type="Proteomes" id="UP000276133">
    <property type="component" value="Unassembled WGS sequence"/>
</dbReference>
<dbReference type="PROSITE" id="PS50026">
    <property type="entry name" value="EGF_3"/>
    <property type="match status" value="1"/>
</dbReference>
<evidence type="ECO:0000259" key="2">
    <source>
        <dbReference type="PROSITE" id="PS50026"/>
    </source>
</evidence>
<name>A0A3M7PK75_BRAPC</name>
<keyword evidence="1" id="KW-0245">EGF-like domain</keyword>
<feature type="domain" description="EGF-like" evidence="2">
    <location>
        <begin position="85"/>
        <end position="117"/>
    </location>
</feature>
<evidence type="ECO:0000313" key="4">
    <source>
        <dbReference type="Proteomes" id="UP000276133"/>
    </source>
</evidence>
<dbReference type="InterPro" id="IPR000742">
    <property type="entry name" value="EGF"/>
</dbReference>
<proteinExistence type="predicted"/>
<organism evidence="3 4">
    <name type="scientific">Brachionus plicatilis</name>
    <name type="common">Marine rotifer</name>
    <name type="synonym">Brachionus muelleri</name>
    <dbReference type="NCBI Taxonomy" id="10195"/>
    <lineage>
        <taxon>Eukaryota</taxon>
        <taxon>Metazoa</taxon>
        <taxon>Spiralia</taxon>
        <taxon>Gnathifera</taxon>
        <taxon>Rotifera</taxon>
        <taxon>Eurotatoria</taxon>
        <taxon>Monogononta</taxon>
        <taxon>Pseudotrocha</taxon>
        <taxon>Ploima</taxon>
        <taxon>Brachionidae</taxon>
        <taxon>Brachionus</taxon>
    </lineage>
</organism>
<gene>
    <name evidence="3" type="ORF">BpHYR1_050076</name>
</gene>
<evidence type="ECO:0000313" key="3">
    <source>
        <dbReference type="EMBL" id="RMZ99110.1"/>
    </source>
</evidence>